<feature type="DNA-binding region" description="H-T-H motif" evidence="5">
    <location>
        <begin position="37"/>
        <end position="56"/>
    </location>
</feature>
<evidence type="ECO:0000259" key="6">
    <source>
        <dbReference type="PROSITE" id="PS50977"/>
    </source>
</evidence>
<comment type="caution">
    <text evidence="7">The sequence shown here is derived from an EMBL/GenBank/DDBJ whole genome shotgun (WGS) entry which is preliminary data.</text>
</comment>
<accession>A0A1U7NQY5</accession>
<dbReference type="GO" id="GO:0046677">
    <property type="term" value="P:response to antibiotic"/>
    <property type="evidence" value="ECO:0007669"/>
    <property type="project" value="InterPro"/>
</dbReference>
<reference evidence="7 8" key="1">
    <citation type="submission" date="2017-01" db="EMBL/GenBank/DDBJ databases">
        <title>Genome Analysis of Deinococcus marmoris KOPRI26562.</title>
        <authorList>
            <person name="Kim J.H."/>
            <person name="Oh H.-M."/>
        </authorList>
    </citation>
    <scope>NUCLEOTIDE SEQUENCE [LARGE SCALE GENOMIC DNA]</scope>
    <source>
        <strain evidence="7 8">KOPRI26562</strain>
    </source>
</reference>
<dbReference type="GO" id="GO:0045892">
    <property type="term" value="P:negative regulation of DNA-templated transcription"/>
    <property type="evidence" value="ECO:0007669"/>
    <property type="project" value="InterPro"/>
</dbReference>
<dbReference type="PRINTS" id="PR00455">
    <property type="entry name" value="HTHTETR"/>
</dbReference>
<dbReference type="AlphaFoldDB" id="A0A1U7NQY5"/>
<protein>
    <submittedName>
        <fullName evidence="7">Transcriptional regulator, TetR family</fullName>
    </submittedName>
</protein>
<proteinExistence type="predicted"/>
<dbReference type="Gene3D" id="1.10.10.60">
    <property type="entry name" value="Homeodomain-like"/>
    <property type="match status" value="1"/>
</dbReference>
<dbReference type="InterPro" id="IPR036271">
    <property type="entry name" value="Tet_transcr_reg_TetR-rel_C_sf"/>
</dbReference>
<dbReference type="Proteomes" id="UP000186607">
    <property type="component" value="Unassembled WGS sequence"/>
</dbReference>
<dbReference type="STRING" id="249408.BOO71_0015244"/>
<evidence type="ECO:0000256" key="4">
    <source>
        <dbReference type="ARBA" id="ARBA00023163"/>
    </source>
</evidence>
<dbReference type="EMBL" id="MSTI01000187">
    <property type="protein sequence ID" value="OLV15329.1"/>
    <property type="molecule type" value="Genomic_DNA"/>
</dbReference>
<evidence type="ECO:0000256" key="5">
    <source>
        <dbReference type="PROSITE-ProRule" id="PRU00335"/>
    </source>
</evidence>
<dbReference type="InterPro" id="IPR003012">
    <property type="entry name" value="Tet_transcr_reg_TetR"/>
</dbReference>
<name>A0A1U7NQY5_9DEIO</name>
<dbReference type="SUPFAM" id="SSF46689">
    <property type="entry name" value="Homeodomain-like"/>
    <property type="match status" value="1"/>
</dbReference>
<dbReference type="GO" id="GO:0003700">
    <property type="term" value="F:DNA-binding transcription factor activity"/>
    <property type="evidence" value="ECO:0007669"/>
    <property type="project" value="TreeGrafter"/>
</dbReference>
<dbReference type="Gene3D" id="1.10.357.10">
    <property type="entry name" value="Tetracycline Repressor, domain 2"/>
    <property type="match status" value="1"/>
</dbReference>
<evidence type="ECO:0000313" key="7">
    <source>
        <dbReference type="EMBL" id="OLV15329.1"/>
    </source>
</evidence>
<dbReference type="RefSeq" id="WP_075837138.1">
    <property type="nucleotide sequence ID" value="NZ_MSTI01000187.1"/>
</dbReference>
<evidence type="ECO:0000256" key="2">
    <source>
        <dbReference type="ARBA" id="ARBA00023015"/>
    </source>
</evidence>
<dbReference type="InterPro" id="IPR004111">
    <property type="entry name" value="Repressor_TetR_C"/>
</dbReference>
<dbReference type="InterPro" id="IPR009057">
    <property type="entry name" value="Homeodomain-like_sf"/>
</dbReference>
<dbReference type="OrthoDB" id="166040at2"/>
<evidence type="ECO:0000256" key="1">
    <source>
        <dbReference type="ARBA" id="ARBA00022491"/>
    </source>
</evidence>
<dbReference type="PANTHER" id="PTHR30055:SF151">
    <property type="entry name" value="TRANSCRIPTIONAL REGULATORY PROTEIN"/>
    <property type="match status" value="1"/>
</dbReference>
<evidence type="ECO:0000313" key="8">
    <source>
        <dbReference type="Proteomes" id="UP000186607"/>
    </source>
</evidence>
<gene>
    <name evidence="7" type="ORF">BOO71_0015244</name>
</gene>
<keyword evidence="2" id="KW-0805">Transcription regulation</keyword>
<keyword evidence="1" id="KW-0678">Repressor</keyword>
<feature type="domain" description="HTH tetR-type" evidence="6">
    <location>
        <begin position="14"/>
        <end position="74"/>
    </location>
</feature>
<evidence type="ECO:0000256" key="3">
    <source>
        <dbReference type="ARBA" id="ARBA00023125"/>
    </source>
</evidence>
<dbReference type="GO" id="GO:0000976">
    <property type="term" value="F:transcription cis-regulatory region binding"/>
    <property type="evidence" value="ECO:0007669"/>
    <property type="project" value="TreeGrafter"/>
</dbReference>
<keyword evidence="8" id="KW-1185">Reference proteome</keyword>
<dbReference type="InterPro" id="IPR050109">
    <property type="entry name" value="HTH-type_TetR-like_transc_reg"/>
</dbReference>
<dbReference type="SUPFAM" id="SSF48498">
    <property type="entry name" value="Tetracyclin repressor-like, C-terminal domain"/>
    <property type="match status" value="1"/>
</dbReference>
<dbReference type="PANTHER" id="PTHR30055">
    <property type="entry name" value="HTH-TYPE TRANSCRIPTIONAL REGULATOR RUTR"/>
    <property type="match status" value="1"/>
</dbReference>
<keyword evidence="4" id="KW-0804">Transcription</keyword>
<keyword evidence="3 5" id="KW-0238">DNA-binding</keyword>
<dbReference type="PRINTS" id="PR00400">
    <property type="entry name" value="TETREPRESSOR"/>
</dbReference>
<dbReference type="InterPro" id="IPR001647">
    <property type="entry name" value="HTH_TetR"/>
</dbReference>
<sequence length="237" mass="26036">MFTPQPTTTARRSPLSREEVLHAAIRLADEGGIAELTMRKLADKLGIQAMSLYHHVANKDELLDAMVDAVFREIEVVTENAPWKPAMRQRAVSARQTLLRHAWALGMMESRANPGQATLECHDAVLGCLRRAGFSVALAAHAFSVLDSYIYGFVLQELNLPFQNPDDLQRVSGSILQNLPADTYPHLMEMMTAHVSQPGYAYADEFMFGLDLILDGLEQALGVRTQPDGCVALTGSG</sequence>
<dbReference type="Pfam" id="PF02909">
    <property type="entry name" value="TetR_C_1"/>
    <property type="match status" value="1"/>
</dbReference>
<dbReference type="Pfam" id="PF00440">
    <property type="entry name" value="TetR_N"/>
    <property type="match status" value="1"/>
</dbReference>
<dbReference type="PROSITE" id="PS50977">
    <property type="entry name" value="HTH_TETR_2"/>
    <property type="match status" value="1"/>
</dbReference>
<organism evidence="7 8">
    <name type="scientific">Deinococcus marmoris</name>
    <dbReference type="NCBI Taxonomy" id="249408"/>
    <lineage>
        <taxon>Bacteria</taxon>
        <taxon>Thermotogati</taxon>
        <taxon>Deinococcota</taxon>
        <taxon>Deinococci</taxon>
        <taxon>Deinococcales</taxon>
        <taxon>Deinococcaceae</taxon>
        <taxon>Deinococcus</taxon>
    </lineage>
</organism>